<accession>A0A397SDK4</accession>
<keyword evidence="3" id="KW-1185">Reference proteome</keyword>
<sequence>MHYPVLKNNICSFFKKKRQDRKKTCQKHVYNSRIVTLFILMIYTFSYTTFFSSNKRSTKKKRVFLVTLVQNSA</sequence>
<comment type="caution">
    <text evidence="2">The sequence shown here is derived from an EMBL/GenBank/DDBJ whole genome shotgun (WGS) entry which is preliminary data.</text>
</comment>
<dbReference type="Proteomes" id="UP000265703">
    <property type="component" value="Unassembled WGS sequence"/>
</dbReference>
<reference evidence="2 3" key="1">
    <citation type="submission" date="2018-06" db="EMBL/GenBank/DDBJ databases">
        <title>Comparative genomics reveals the genomic features of Rhizophagus irregularis, R. cerebriforme, R. diaphanum and Gigaspora rosea, and their symbiotic lifestyle signature.</title>
        <authorList>
            <person name="Morin E."/>
            <person name="San Clemente H."/>
            <person name="Chen E.C.H."/>
            <person name="De La Providencia I."/>
            <person name="Hainaut M."/>
            <person name="Kuo A."/>
            <person name="Kohler A."/>
            <person name="Murat C."/>
            <person name="Tang N."/>
            <person name="Roy S."/>
            <person name="Loubradou J."/>
            <person name="Henrissat B."/>
            <person name="Grigoriev I.V."/>
            <person name="Corradi N."/>
            <person name="Roux C."/>
            <person name="Martin F.M."/>
        </authorList>
    </citation>
    <scope>NUCLEOTIDE SEQUENCE [LARGE SCALE GENOMIC DNA]</scope>
    <source>
        <strain evidence="2 3">DAOM 227022</strain>
    </source>
</reference>
<name>A0A397SDK4_9GLOM</name>
<proteinExistence type="predicted"/>
<dbReference type="EMBL" id="QKYT01000518">
    <property type="protein sequence ID" value="RIA84078.1"/>
    <property type="molecule type" value="Genomic_DNA"/>
</dbReference>
<dbReference type="AlphaFoldDB" id="A0A397SDK4"/>
<feature type="transmembrane region" description="Helical" evidence="1">
    <location>
        <begin position="34"/>
        <end position="52"/>
    </location>
</feature>
<protein>
    <submittedName>
        <fullName evidence="2">Uncharacterized protein</fullName>
    </submittedName>
</protein>
<keyword evidence="1" id="KW-0812">Transmembrane</keyword>
<gene>
    <name evidence="2" type="ORF">C1645_784912</name>
</gene>
<keyword evidence="1" id="KW-0472">Membrane</keyword>
<organism evidence="2 3">
    <name type="scientific">Glomus cerebriforme</name>
    <dbReference type="NCBI Taxonomy" id="658196"/>
    <lineage>
        <taxon>Eukaryota</taxon>
        <taxon>Fungi</taxon>
        <taxon>Fungi incertae sedis</taxon>
        <taxon>Mucoromycota</taxon>
        <taxon>Glomeromycotina</taxon>
        <taxon>Glomeromycetes</taxon>
        <taxon>Glomerales</taxon>
        <taxon>Glomeraceae</taxon>
        <taxon>Glomus</taxon>
    </lineage>
</organism>
<evidence type="ECO:0000313" key="3">
    <source>
        <dbReference type="Proteomes" id="UP000265703"/>
    </source>
</evidence>
<keyword evidence="1" id="KW-1133">Transmembrane helix</keyword>
<evidence type="ECO:0000313" key="2">
    <source>
        <dbReference type="EMBL" id="RIA84078.1"/>
    </source>
</evidence>
<evidence type="ECO:0000256" key="1">
    <source>
        <dbReference type="SAM" id="Phobius"/>
    </source>
</evidence>